<organism evidence="4 5">
    <name type="scientific">Symbiopectobacterium purcellii</name>
    <dbReference type="NCBI Taxonomy" id="2871826"/>
    <lineage>
        <taxon>Bacteria</taxon>
        <taxon>Pseudomonadati</taxon>
        <taxon>Pseudomonadota</taxon>
        <taxon>Gammaproteobacteria</taxon>
        <taxon>Enterobacterales</taxon>
        <taxon>Enterobacteriaceae</taxon>
    </lineage>
</organism>
<proteinExistence type="predicted"/>
<dbReference type="RefSeq" id="WP_222157641.1">
    <property type="nucleotide sequence ID" value="NZ_CP081864.1"/>
</dbReference>
<evidence type="ECO:0000313" key="5">
    <source>
        <dbReference type="Proteomes" id="UP000825886"/>
    </source>
</evidence>
<reference evidence="4 5" key="1">
    <citation type="submission" date="2021-08" db="EMBL/GenBank/DDBJ databases">
        <title>Culture and genomic analysis of Symbiopectobacterium purcellii sp. nov. gen. nov., isolated from the leafhopper Empoasca decipiens.</title>
        <authorList>
            <person name="Nadal-Jimenez P."/>
            <person name="Siozios S."/>
            <person name="Halliday N."/>
            <person name="Camara M."/>
            <person name="Hurst G.D.D."/>
        </authorList>
    </citation>
    <scope>NUCLEOTIDE SEQUENCE [LARGE SCALE GENOMIC DNA]</scope>
    <source>
        <strain evidence="4 5">SyEd1</strain>
    </source>
</reference>
<dbReference type="Gene3D" id="2.60.120.1440">
    <property type="match status" value="1"/>
</dbReference>
<keyword evidence="5" id="KW-1185">Reference proteome</keyword>
<keyword evidence="1" id="KW-0472">Membrane</keyword>
<gene>
    <name evidence="4" type="ORF">K6K13_14580</name>
</gene>
<evidence type="ECO:0000256" key="1">
    <source>
        <dbReference type="SAM" id="Phobius"/>
    </source>
</evidence>
<accession>A0ABX9ANG3</accession>
<dbReference type="InterPro" id="IPR006860">
    <property type="entry name" value="FecR"/>
</dbReference>
<dbReference type="PIRSF" id="PIRSF018266">
    <property type="entry name" value="FecR"/>
    <property type="match status" value="1"/>
</dbReference>
<dbReference type="Proteomes" id="UP000825886">
    <property type="component" value="Chromosome"/>
</dbReference>
<protein>
    <submittedName>
        <fullName evidence="4">FecR domain-containing protein</fullName>
    </submittedName>
</protein>
<dbReference type="Gene3D" id="3.55.50.30">
    <property type="match status" value="1"/>
</dbReference>
<name>A0ABX9ANG3_9ENTR</name>
<keyword evidence="1" id="KW-1133">Transmembrane helix</keyword>
<evidence type="ECO:0000313" key="4">
    <source>
        <dbReference type="EMBL" id="QZN94520.1"/>
    </source>
</evidence>
<dbReference type="InterPro" id="IPR032508">
    <property type="entry name" value="FecR_C"/>
</dbReference>
<evidence type="ECO:0000259" key="2">
    <source>
        <dbReference type="Pfam" id="PF04773"/>
    </source>
</evidence>
<sequence>MLTLWHDAAELPRPALVSRPSPQRFSWGFRPLKHLAVGLLVLFALVLPYSQWPALLQESMTVATTDQPKTLQLADGSRIMLNRDSRLRIVYQHDQRLLWIEAGEAYFSVSPDPQRPFYVEIDGRQVKVVGTAFDIRKAGERVAVAVSQGVVAVTTALTAPQTLLHAGESATSYARGDRLTVSPVDRAAVGEWRFGQLSFDNQPLREVLATLKPYYAVNVTLSDAALGNLPLSGQVNLDDPTAFFNALPLLLPVNVVWQDKSNLLINNEKRK</sequence>
<keyword evidence="1" id="KW-0812">Transmembrane</keyword>
<dbReference type="PANTHER" id="PTHR30273">
    <property type="entry name" value="PERIPLASMIC SIGNAL SENSOR AND SIGMA FACTOR ACTIVATOR FECR-RELATED"/>
    <property type="match status" value="1"/>
</dbReference>
<evidence type="ECO:0000259" key="3">
    <source>
        <dbReference type="Pfam" id="PF16344"/>
    </source>
</evidence>
<dbReference type="EMBL" id="CP081864">
    <property type="protein sequence ID" value="QZN94520.1"/>
    <property type="molecule type" value="Genomic_DNA"/>
</dbReference>
<dbReference type="Pfam" id="PF16344">
    <property type="entry name" value="FecR_C"/>
    <property type="match status" value="1"/>
</dbReference>
<dbReference type="Pfam" id="PF04773">
    <property type="entry name" value="FecR"/>
    <property type="match status" value="1"/>
</dbReference>
<feature type="transmembrane region" description="Helical" evidence="1">
    <location>
        <begin position="34"/>
        <end position="52"/>
    </location>
</feature>
<dbReference type="PANTHER" id="PTHR30273:SF2">
    <property type="entry name" value="PROTEIN FECR"/>
    <property type="match status" value="1"/>
</dbReference>
<dbReference type="InterPro" id="IPR012373">
    <property type="entry name" value="Ferrdict_sens_TM"/>
</dbReference>
<feature type="domain" description="FecR protein" evidence="2">
    <location>
        <begin position="63"/>
        <end position="151"/>
    </location>
</feature>
<feature type="domain" description="Protein FecR C-terminal" evidence="3">
    <location>
        <begin position="197"/>
        <end position="239"/>
    </location>
</feature>